<keyword evidence="3" id="KW-0813">Transport</keyword>
<dbReference type="GO" id="GO:0031267">
    <property type="term" value="F:small GTPase binding"/>
    <property type="evidence" value="ECO:0007669"/>
    <property type="project" value="InterPro"/>
</dbReference>
<gene>
    <name evidence="8" type="ORF">PICST_59604</name>
</gene>
<dbReference type="InParanoid" id="A3LSW5"/>
<dbReference type="FunCoup" id="A3LSW5">
    <property type="interactions" value="1372"/>
</dbReference>
<keyword evidence="4" id="KW-0963">Cytoplasm</keyword>
<dbReference type="KEGG" id="pic:PICST_59604"/>
<accession>A3LSW5</accession>
<dbReference type="GO" id="GO:0061608">
    <property type="term" value="F:nuclear import signal receptor activity"/>
    <property type="evidence" value="ECO:0007669"/>
    <property type="project" value="EnsemblFungi"/>
</dbReference>
<sequence length="1052" mass="119310">MNANVLLECFSATLQANQDVRIQAEVKLRELSATPGFLGACLDIIASNGSSINSGVRKAVAVYFKNRVVKFWTSADSKIDAGEKPVIKDRILPVIVVSDYITKQQLIPVLRVLISHEFPNWSGLLESTGSLLQQDEDFSQLYTGLLCFAEISRKFRWTDNNDRKAELYPIIESAFPHLLNIGNTIVASAQNITEFQAEIVKLILKIYKFVTYYDLPAPLQTSEAVEQWGQFHESVINMPVPSYIRDSNLSEQEKSFLQFSKCYKWSIANMYRLFVRYASASLGKKFKYTEFHELYLNQLVPPLLSSYLSIIEQWCQGKKWLSSSALYFLLEYLSHCITQKSTWQIIKPFFQNLVSYLIYPLLCPSDSILEIFELDPQEYIHVAFDISEEFNSPDVAALGLLVTLVHKKKSTTLETIVSVIHQELNQLQHQEETLEVAKKKEGALRMLGGISSYLTAAKSDYRSQMEAFLIHLVFPSLTSKFEFLRARALEVVSKFDDINLQEEQSKSMLYQGVLRNFDSSSNASLPVSFQSALAIQAFLPQPQFKEILSGIIIPTMSRLLELSNDIDNDAISIVMQECVENFSEQLQPFGVDLMSKLVEQFMRLAVEINEASNVDVDDFDGNFEDQSEKVMAAIGLLNTMITVLLSFENSTEVCLKLEEVFSPAITYVLTNKIDDFLAEIGELMENSTFLLRSISPIMWKNFELLSDSFADGLAIMYLEELMQCLQNFLNYGTDELIKNPALVQKFFNIYKMISEGEDTQIGYNDLVFACELSQTFVLSLQQVSVQYIPSFVRSVITISNEGNKDKHHIKNSAFDVNVNNVIAACLVYDAPTTLSILQESNQVIPFFERWFQLIPQLKRVYDLKLSILALLSLLNNEEIISSLHSTTPAIFDQMGLKLAILTRELPKAVESLEKRRKNFDESDFGGDNYRYGDDEWENASSEDLDYILDQGEAAANEAANEEEVEGGRHEYLNFLQEEDNKLKSSGYFDEEDEPVIEDPLATTPLDSVNVFALLKDFMVKVEANNAALFSGIFGGLTESDKILFKDIFDIVQ</sequence>
<keyword evidence="6" id="KW-0539">Nucleus</keyword>
<evidence type="ECO:0000256" key="6">
    <source>
        <dbReference type="ARBA" id="ARBA00023242"/>
    </source>
</evidence>
<evidence type="ECO:0000259" key="7">
    <source>
        <dbReference type="PROSITE" id="PS50166"/>
    </source>
</evidence>
<dbReference type="OrthoDB" id="760868at2759"/>
<evidence type="ECO:0000256" key="3">
    <source>
        <dbReference type="ARBA" id="ARBA00022448"/>
    </source>
</evidence>
<dbReference type="eggNOG" id="KOG1991">
    <property type="taxonomic scope" value="Eukaryota"/>
</dbReference>
<dbReference type="SUPFAM" id="SSF48371">
    <property type="entry name" value="ARM repeat"/>
    <property type="match status" value="1"/>
</dbReference>
<protein>
    <recommendedName>
        <fullName evidence="7">Importin N-terminal domain-containing protein</fullName>
    </recommendedName>
</protein>
<dbReference type="GO" id="GO:0005635">
    <property type="term" value="C:nuclear envelope"/>
    <property type="evidence" value="ECO:0007669"/>
    <property type="project" value="TreeGrafter"/>
</dbReference>
<evidence type="ECO:0000313" key="8">
    <source>
        <dbReference type="EMBL" id="ABN66303.2"/>
    </source>
</evidence>
<keyword evidence="9" id="KW-1185">Reference proteome</keyword>
<evidence type="ECO:0000256" key="2">
    <source>
        <dbReference type="ARBA" id="ARBA00004496"/>
    </source>
</evidence>
<proteinExistence type="predicted"/>
<dbReference type="Gene3D" id="1.25.10.10">
    <property type="entry name" value="Leucine-rich Repeat Variant"/>
    <property type="match status" value="1"/>
</dbReference>
<evidence type="ECO:0000256" key="1">
    <source>
        <dbReference type="ARBA" id="ARBA00004123"/>
    </source>
</evidence>
<dbReference type="OMA" id="KNFEYRS"/>
<dbReference type="Proteomes" id="UP000002258">
    <property type="component" value="Chromosome 4"/>
</dbReference>
<evidence type="ECO:0000256" key="5">
    <source>
        <dbReference type="ARBA" id="ARBA00022927"/>
    </source>
</evidence>
<dbReference type="PANTHER" id="PTHR10997:SF18">
    <property type="entry name" value="D-IMPORTIN 7_RANBP7"/>
    <property type="match status" value="1"/>
</dbReference>
<dbReference type="Pfam" id="PF03810">
    <property type="entry name" value="IBN_N"/>
    <property type="match status" value="1"/>
</dbReference>
<dbReference type="InterPro" id="IPR011989">
    <property type="entry name" value="ARM-like"/>
</dbReference>
<dbReference type="PROSITE" id="PS50166">
    <property type="entry name" value="IMPORTIN_B_NT"/>
    <property type="match status" value="1"/>
</dbReference>
<comment type="subcellular location">
    <subcellularLocation>
        <location evidence="2">Cytoplasm</location>
    </subcellularLocation>
    <subcellularLocation>
        <location evidence="1">Nucleus</location>
    </subcellularLocation>
</comment>
<dbReference type="EMBL" id="CP000498">
    <property type="protein sequence ID" value="ABN66303.2"/>
    <property type="molecule type" value="Genomic_DNA"/>
</dbReference>
<dbReference type="GO" id="GO:0006606">
    <property type="term" value="P:protein import into nucleus"/>
    <property type="evidence" value="ECO:0007669"/>
    <property type="project" value="EnsemblFungi"/>
</dbReference>
<keyword evidence="5" id="KW-0653">Protein transport</keyword>
<dbReference type="PANTHER" id="PTHR10997">
    <property type="entry name" value="IMPORTIN-7, 8, 11"/>
    <property type="match status" value="1"/>
</dbReference>
<dbReference type="GO" id="GO:0005829">
    <property type="term" value="C:cytosol"/>
    <property type="evidence" value="ECO:0007669"/>
    <property type="project" value="TreeGrafter"/>
</dbReference>
<evidence type="ECO:0000313" key="9">
    <source>
        <dbReference type="Proteomes" id="UP000002258"/>
    </source>
</evidence>
<dbReference type="STRING" id="322104.A3LSW5"/>
<dbReference type="SMART" id="SM00913">
    <property type="entry name" value="IBN_N"/>
    <property type="match status" value="1"/>
</dbReference>
<organism evidence="8 9">
    <name type="scientific">Scheffersomyces stipitis (strain ATCC 58785 / CBS 6054 / NBRC 10063 / NRRL Y-11545)</name>
    <name type="common">Yeast</name>
    <name type="synonym">Pichia stipitis</name>
    <dbReference type="NCBI Taxonomy" id="322104"/>
    <lineage>
        <taxon>Eukaryota</taxon>
        <taxon>Fungi</taxon>
        <taxon>Dikarya</taxon>
        <taxon>Ascomycota</taxon>
        <taxon>Saccharomycotina</taxon>
        <taxon>Pichiomycetes</taxon>
        <taxon>Debaryomycetaceae</taxon>
        <taxon>Scheffersomyces</taxon>
    </lineage>
</organism>
<dbReference type="InterPro" id="IPR001494">
    <property type="entry name" value="Importin-beta_N"/>
</dbReference>
<reference evidence="8 9" key="1">
    <citation type="journal article" date="2007" name="Nat. Biotechnol.">
        <title>Genome sequence of the lignocellulose-bioconverting and xylose-fermenting yeast Pichia stipitis.</title>
        <authorList>
            <person name="Jeffries T.W."/>
            <person name="Grigoriev I.V."/>
            <person name="Grimwood J."/>
            <person name="Laplaza J.M."/>
            <person name="Aerts A."/>
            <person name="Salamov A."/>
            <person name="Schmutz J."/>
            <person name="Lindquist E."/>
            <person name="Dehal P."/>
            <person name="Shapiro H."/>
            <person name="Jin Y.S."/>
            <person name="Passoth V."/>
            <person name="Richardson P.M."/>
        </authorList>
    </citation>
    <scope>NUCLEOTIDE SEQUENCE [LARGE SCALE GENOMIC DNA]</scope>
    <source>
        <strain evidence="9">ATCC 58785 / CBS 6054 / NBRC 10063 / NRRL Y-11545</strain>
    </source>
</reference>
<dbReference type="GeneID" id="4838582"/>
<dbReference type="InterPro" id="IPR016024">
    <property type="entry name" value="ARM-type_fold"/>
</dbReference>
<dbReference type="FunFam" id="1.25.10.10:FF:000244">
    <property type="entry name" value="Nonsense-mediated mRNA decay protein"/>
    <property type="match status" value="1"/>
</dbReference>
<feature type="domain" description="Importin N-terminal" evidence="7">
    <location>
        <begin position="24"/>
        <end position="97"/>
    </location>
</feature>
<dbReference type="RefSeq" id="XP_001384332.2">
    <property type="nucleotide sequence ID" value="XM_001384295.1"/>
</dbReference>
<dbReference type="AlphaFoldDB" id="A3LSW5"/>
<evidence type="ECO:0000256" key="4">
    <source>
        <dbReference type="ARBA" id="ARBA00022490"/>
    </source>
</evidence>
<dbReference type="HOGENOM" id="CLU_004196_0_0_1"/>
<name>A3LSW5_PICST</name>